<dbReference type="VEuPathDB" id="TriTrypDB:BCY84_02484"/>
<dbReference type="VEuPathDB" id="TriTrypDB:TcG_06874"/>
<dbReference type="VEuPathDB" id="TriTrypDB:C3747_21g212"/>
<evidence type="ECO:0000313" key="2">
    <source>
        <dbReference type="EMBL" id="PWU97355.1"/>
    </source>
</evidence>
<evidence type="ECO:0000256" key="1">
    <source>
        <dbReference type="SAM" id="MobiDB-lite"/>
    </source>
</evidence>
<dbReference type="VEuPathDB" id="TriTrypDB:TCSYLVIO_000223"/>
<comment type="caution">
    <text evidence="2">The sequence shown here is derived from an EMBL/GenBank/DDBJ whole genome shotgun (WGS) entry which is preliminary data.</text>
</comment>
<dbReference type="VEuPathDB" id="TriTrypDB:C4B63_16g174"/>
<dbReference type="VEuPathDB" id="TriTrypDB:TcYC6_0030250"/>
<dbReference type="VEuPathDB" id="TriTrypDB:TcCLB.509601.30"/>
<dbReference type="AlphaFoldDB" id="A0A2V2VLP1"/>
<gene>
    <name evidence="2" type="ORF">C4B63_16g174</name>
</gene>
<dbReference type="Proteomes" id="UP000246121">
    <property type="component" value="Unassembled WGS sequence"/>
</dbReference>
<organism evidence="2 3">
    <name type="scientific">Trypanosoma cruzi</name>
    <dbReference type="NCBI Taxonomy" id="5693"/>
    <lineage>
        <taxon>Eukaryota</taxon>
        <taxon>Discoba</taxon>
        <taxon>Euglenozoa</taxon>
        <taxon>Kinetoplastea</taxon>
        <taxon>Metakinetoplastina</taxon>
        <taxon>Trypanosomatida</taxon>
        <taxon>Trypanosomatidae</taxon>
        <taxon>Trypanosoma</taxon>
        <taxon>Schizotrypanum</taxon>
    </lineage>
</organism>
<dbReference type="VEuPathDB" id="TriTrypDB:TCDM_08923"/>
<evidence type="ECO:0000313" key="3">
    <source>
        <dbReference type="Proteomes" id="UP000246121"/>
    </source>
</evidence>
<sequence length="546" mass="60602">MIAVRVFELAAGPRTAKRVQLEKTETIAAQLPVFSEAIGEPLEISSATFYTVRERKIDKQPLPTDVPFEAVGVTDGSFIVIVRKGPNLAPKREVKKEVRGSKVDEIAPPQAESNEPASMTSAPEQNSAAADEQVVPVGESREYVASPAEIPQPVPTAAPSDAKGPDRESMLSLLREMENVKREIVSSWERWRAELTHGASKFEKECLVEVLGAVTRLTQQQDAVEKALGRLQQHTQNREQATLVLSSIYEVNKNLLNELSTARQKACGTVEESFAAIMNLQEKIEENLRTLVPVNSQKDSIQGTVAAASGVNGTTRHLATSATMPEEAFALHESLIQQFFFAVGQVTVTASEMLNYCDNLTELYTALSLKYNLRHTPMQEALQGYLHAHLPHLASAAPVICYLHEGREVEYVEIVTLRALGLYLSSPHTWLEVALPSTLETPDIRYYYSSLVGLSQREKPKWLQSVSIELCRISALSSVCPRLGLRNPQWTEHDSQSLSKWRRSKAAALLLSYRPDLRGNMDLLLGSYAGREETLLKLITAREFMR</sequence>
<dbReference type="VEuPathDB" id="TriTrypDB:ECC02_005442"/>
<dbReference type="VEuPathDB" id="TriTrypDB:TcBrA4_0136770"/>
<dbReference type="EMBL" id="PRFA01000016">
    <property type="protein sequence ID" value="PWU97355.1"/>
    <property type="molecule type" value="Genomic_DNA"/>
</dbReference>
<reference evidence="2 3" key="1">
    <citation type="journal article" date="2018" name="Microb. Genom.">
        <title>Expanding an expanded genome: long-read sequencing of Trypanosoma cruzi.</title>
        <authorList>
            <person name="Berna L."/>
            <person name="Rodriguez M."/>
            <person name="Chiribao M.L."/>
            <person name="Parodi-Talice A."/>
            <person name="Pita S."/>
            <person name="Rijo G."/>
            <person name="Alvarez-Valin F."/>
            <person name="Robello C."/>
        </authorList>
    </citation>
    <scope>NUCLEOTIDE SEQUENCE [LARGE SCALE GENOMIC DNA]</scope>
    <source>
        <strain evidence="2 3">Dm28c</strain>
    </source>
</reference>
<accession>A0A2V2VLP1</accession>
<proteinExistence type="predicted"/>
<protein>
    <submittedName>
        <fullName evidence="2">Uncharacterized protein</fullName>
    </submittedName>
</protein>
<feature type="compositionally biased region" description="Basic and acidic residues" evidence="1">
    <location>
        <begin position="91"/>
        <end position="105"/>
    </location>
</feature>
<dbReference type="VEuPathDB" id="TriTrypDB:Tc_MARK_9477"/>
<dbReference type="VEuPathDB" id="TriTrypDB:TcCLB.509767.30"/>
<feature type="region of interest" description="Disordered" evidence="1">
    <location>
        <begin position="91"/>
        <end position="166"/>
    </location>
</feature>
<dbReference type="VEuPathDB" id="TriTrypDB:TcCL_NonESM07758"/>
<name>A0A2V2VLP1_TRYCR</name>
<feature type="compositionally biased region" description="Polar residues" evidence="1">
    <location>
        <begin position="111"/>
        <end position="128"/>
    </location>
</feature>